<dbReference type="Gene3D" id="3.90.226.10">
    <property type="entry name" value="2-enoyl-CoA Hydratase, Chain A, domain 1"/>
    <property type="match status" value="3"/>
</dbReference>
<accession>Q1LT31</accession>
<dbReference type="EMBL" id="CP000238">
    <property type="protein sequence ID" value="ABF14334.1"/>
    <property type="molecule type" value="Genomic_DNA"/>
</dbReference>
<protein>
    <submittedName>
        <fullName evidence="10">Signal peptide peptidase SppA, 67K type</fullName>
        <ecNumber evidence="10">3.4.-.-</ecNumber>
    </submittedName>
</protein>
<feature type="active site" description="Nucleophile" evidence="7">
    <location>
        <position position="417"/>
    </location>
</feature>
<reference evidence="10 11" key="1">
    <citation type="journal article" date="2006" name="PLoS Biol.">
        <title>Metabolic complementarity and genomics of the dual bacterial symbiosis of sharpshooters.</title>
        <authorList>
            <person name="Wu D."/>
            <person name="Daugherty S.C."/>
            <person name="Van Aken S.E."/>
            <person name="Pai G.H."/>
            <person name="Watkins K.L."/>
            <person name="Khouri H."/>
            <person name="Tallon L.J."/>
            <person name="Zaborsky J.M."/>
            <person name="Dunbar H.E."/>
            <person name="Tran P.L."/>
            <person name="Moran N.A."/>
            <person name="Eisen J.A."/>
        </authorList>
    </citation>
    <scope>NUCLEOTIDE SEQUENCE [LARGE SCALE GENOMIC DNA]</scope>
    <source>
        <strain evidence="10">Hc</strain>
    </source>
</reference>
<evidence type="ECO:0000259" key="9">
    <source>
        <dbReference type="Pfam" id="PF01343"/>
    </source>
</evidence>
<keyword evidence="6 8" id="KW-0472">Membrane</keyword>
<sequence>MYLSMITLWKIIVNPLIFSWRLLIFFRELIANLFILLLIVVIVNICLHITNTTPSFMKKGALVMDLKGFIVDQSIEKKKLRLFNRNLHNGSNYTIPENSLFDIVNILRQAKNNNHITGLVLLLKNFYGADQPSLQYIGKALHEFRNSGKPIYAVGDNYSQAQYFLASYANKIYLLPQGEVDLHGFATNNLYYKSLLDKLRINSHVFRVGTYKSAAEPFLRDNMSKAARDADSRWTKQLWQNYLNIVATNRNLTPQQLFPNLSTILKKFSAVKGDTAQYALKNKWVDEVLSRSQIDNIMIKAFGFNDQNKSFNSISIYDYHKIYPIQQKNTLHSAQIAVIFVDGTITNEQERPGLVNCDKIAFQIRNACLDPNVKALILRVNSPGGSVNASEIIRAELETTRNANKPIVISMGGMAASGGYWISTPGNIIIASPSTITGSIGIFGIVHTIENLLDYVGIHADGVATSPIAGTSITKKLPAELSTMMQLNVENGYNNFVSLVAQSRNKTISEIEKIAQGHIWIGSDALKKGLVDKLGDFDDAVSQAAKLANLKQYKLNWYIDDVNLISALLTQLNAVFLSILPVPIIKMENFINNTISLFPLDQQNCYALCMTCEPNKLD</sequence>
<keyword evidence="8" id="KW-1133">Transmembrane helix</keyword>
<dbReference type="AlphaFoldDB" id="Q1LT31"/>
<dbReference type="InterPro" id="IPR004634">
    <property type="entry name" value="Pept_S49_pIV"/>
</dbReference>
<dbReference type="HOGENOM" id="CLU_008856_1_1_6"/>
<dbReference type="PANTHER" id="PTHR33209">
    <property type="entry name" value="PROTEASE 4"/>
    <property type="match status" value="1"/>
</dbReference>
<evidence type="ECO:0000256" key="5">
    <source>
        <dbReference type="ARBA" id="ARBA00022825"/>
    </source>
</evidence>
<comment type="subcellular location">
    <subcellularLocation>
        <location evidence="1">Membrane</location>
    </subcellularLocation>
</comment>
<comment type="similarity">
    <text evidence="2">Belongs to the peptidase S49 family.</text>
</comment>
<keyword evidence="4 10" id="KW-0378">Hydrolase</keyword>
<evidence type="ECO:0000256" key="1">
    <source>
        <dbReference type="ARBA" id="ARBA00004370"/>
    </source>
</evidence>
<evidence type="ECO:0000256" key="6">
    <source>
        <dbReference type="ARBA" id="ARBA00023136"/>
    </source>
</evidence>
<dbReference type="InterPro" id="IPR029045">
    <property type="entry name" value="ClpP/crotonase-like_dom_sf"/>
</dbReference>
<name>Q1LT31_BAUCH</name>
<dbReference type="InterPro" id="IPR047217">
    <property type="entry name" value="S49_SppA_67K_type_N"/>
</dbReference>
<dbReference type="GO" id="GO:0008236">
    <property type="term" value="F:serine-type peptidase activity"/>
    <property type="evidence" value="ECO:0007669"/>
    <property type="project" value="UniProtKB-KW"/>
</dbReference>
<evidence type="ECO:0000313" key="11">
    <source>
        <dbReference type="Proteomes" id="UP000002427"/>
    </source>
</evidence>
<feature type="active site" description="Proton donor/acceptor" evidence="7">
    <location>
        <position position="212"/>
    </location>
</feature>
<dbReference type="NCBIfam" id="TIGR00705">
    <property type="entry name" value="SppA_67K"/>
    <property type="match status" value="1"/>
</dbReference>
<dbReference type="SUPFAM" id="SSF52096">
    <property type="entry name" value="ClpP/crotonase"/>
    <property type="match status" value="2"/>
</dbReference>
<evidence type="ECO:0000256" key="2">
    <source>
        <dbReference type="ARBA" id="ARBA00008683"/>
    </source>
</evidence>
<dbReference type="NCBIfam" id="TIGR00706">
    <property type="entry name" value="SppA_dom"/>
    <property type="match status" value="1"/>
</dbReference>
<dbReference type="KEGG" id="bci:BCI_0442"/>
<dbReference type="Pfam" id="PF01343">
    <property type="entry name" value="Peptidase_S49"/>
    <property type="match status" value="2"/>
</dbReference>
<dbReference type="GO" id="GO:0016020">
    <property type="term" value="C:membrane"/>
    <property type="evidence" value="ECO:0007669"/>
    <property type="project" value="UniProtKB-SubCell"/>
</dbReference>
<keyword evidence="3" id="KW-0645">Protease</keyword>
<dbReference type="InterPro" id="IPR004635">
    <property type="entry name" value="Pept_S49_SppA"/>
</dbReference>
<dbReference type="PANTHER" id="PTHR33209:SF1">
    <property type="entry name" value="PEPTIDASE S49 DOMAIN-CONTAINING PROTEIN"/>
    <property type="match status" value="1"/>
</dbReference>
<dbReference type="EC" id="3.4.-.-" evidence="10"/>
<evidence type="ECO:0000313" key="10">
    <source>
        <dbReference type="EMBL" id="ABF14334.1"/>
    </source>
</evidence>
<evidence type="ECO:0000256" key="7">
    <source>
        <dbReference type="PIRSR" id="PIRSR001217-1"/>
    </source>
</evidence>
<dbReference type="InterPro" id="IPR047272">
    <property type="entry name" value="S49_SppA_C"/>
</dbReference>
<feature type="transmembrane region" description="Helical" evidence="8">
    <location>
        <begin position="6"/>
        <end position="23"/>
    </location>
</feature>
<gene>
    <name evidence="10" type="primary">sppA</name>
    <name evidence="10" type="ordered locus">BCI_0442</name>
</gene>
<keyword evidence="8" id="KW-0812">Transmembrane</keyword>
<dbReference type="STRING" id="374463.BCI_0442"/>
<feature type="domain" description="Peptidase S49" evidence="9">
    <location>
        <begin position="144"/>
        <end position="292"/>
    </location>
</feature>
<feature type="domain" description="Peptidase S49" evidence="9">
    <location>
        <begin position="401"/>
        <end position="551"/>
    </location>
</feature>
<dbReference type="NCBIfam" id="NF008195">
    <property type="entry name" value="PRK10949.1"/>
    <property type="match status" value="1"/>
</dbReference>
<feature type="transmembrane region" description="Helical" evidence="8">
    <location>
        <begin position="30"/>
        <end position="50"/>
    </location>
</feature>
<dbReference type="InterPro" id="IPR002142">
    <property type="entry name" value="Peptidase_S49"/>
</dbReference>
<proteinExistence type="inferred from homology"/>
<dbReference type="Proteomes" id="UP000002427">
    <property type="component" value="Chromosome"/>
</dbReference>
<dbReference type="PIRSF" id="PIRSF001217">
    <property type="entry name" value="Protease_4_SppA"/>
    <property type="match status" value="1"/>
</dbReference>
<dbReference type="CDD" id="cd07018">
    <property type="entry name" value="S49_SppA_67K_type"/>
    <property type="match status" value="1"/>
</dbReference>
<organism evidence="10 11">
    <name type="scientific">Baumannia cicadellinicola subsp. Homalodisca coagulata</name>
    <dbReference type="NCBI Taxonomy" id="374463"/>
    <lineage>
        <taxon>Bacteria</taxon>
        <taxon>Pseudomonadati</taxon>
        <taxon>Pseudomonadota</taxon>
        <taxon>Gammaproteobacteria</taxon>
        <taxon>Candidatus Palibaumannia</taxon>
    </lineage>
</organism>
<dbReference type="Gene3D" id="6.20.330.10">
    <property type="match status" value="1"/>
</dbReference>
<evidence type="ECO:0000256" key="3">
    <source>
        <dbReference type="ARBA" id="ARBA00022670"/>
    </source>
</evidence>
<dbReference type="GO" id="GO:0006465">
    <property type="term" value="P:signal peptide processing"/>
    <property type="evidence" value="ECO:0007669"/>
    <property type="project" value="InterPro"/>
</dbReference>
<evidence type="ECO:0000256" key="4">
    <source>
        <dbReference type="ARBA" id="ARBA00022801"/>
    </source>
</evidence>
<dbReference type="CDD" id="cd07023">
    <property type="entry name" value="S49_Sppa_N_C"/>
    <property type="match status" value="1"/>
</dbReference>
<keyword evidence="11" id="KW-1185">Reference proteome</keyword>
<keyword evidence="5" id="KW-0720">Serine protease</keyword>
<evidence type="ECO:0000256" key="8">
    <source>
        <dbReference type="SAM" id="Phobius"/>
    </source>
</evidence>